<dbReference type="Proteomes" id="UP000578449">
    <property type="component" value="Unassembled WGS sequence"/>
</dbReference>
<dbReference type="RefSeq" id="WP_185050938.1">
    <property type="nucleotide sequence ID" value="NZ_BAABIX010000061.1"/>
</dbReference>
<keyword evidence="4 7" id="KW-0418">Kinase</keyword>
<dbReference type="InterPro" id="IPR002173">
    <property type="entry name" value="Carboh/pur_kinase_PfkB_CS"/>
</dbReference>
<name>A0A840P829_9ACTN</name>
<comment type="similarity">
    <text evidence="1">Belongs to the carbohydrate kinase PfkB family.</text>
</comment>
<reference evidence="7 8" key="1">
    <citation type="submission" date="2020-08" db="EMBL/GenBank/DDBJ databases">
        <title>Genomic Encyclopedia of Type Strains, Phase IV (KMG-IV): sequencing the most valuable type-strain genomes for metagenomic binning, comparative biology and taxonomic classification.</title>
        <authorList>
            <person name="Goeker M."/>
        </authorList>
    </citation>
    <scope>NUCLEOTIDE SEQUENCE [LARGE SCALE GENOMIC DNA]</scope>
    <source>
        <strain evidence="7 8">DSM 45615</strain>
    </source>
</reference>
<dbReference type="PANTHER" id="PTHR43085">
    <property type="entry name" value="HEXOKINASE FAMILY MEMBER"/>
    <property type="match status" value="1"/>
</dbReference>
<keyword evidence="2 7" id="KW-0808">Transferase</keyword>
<protein>
    <submittedName>
        <fullName evidence="7">2-dehydro-3-deoxygluconokinase</fullName>
        <ecNumber evidence="7">2.7.1.45</ecNumber>
    </submittedName>
</protein>
<evidence type="ECO:0000256" key="5">
    <source>
        <dbReference type="ARBA" id="ARBA00022840"/>
    </source>
</evidence>
<evidence type="ECO:0000256" key="4">
    <source>
        <dbReference type="ARBA" id="ARBA00022777"/>
    </source>
</evidence>
<proteinExistence type="inferred from homology"/>
<dbReference type="GO" id="GO:0005524">
    <property type="term" value="F:ATP binding"/>
    <property type="evidence" value="ECO:0007669"/>
    <property type="project" value="UniProtKB-KW"/>
</dbReference>
<organism evidence="7 8">
    <name type="scientific">Thermocatellispora tengchongensis</name>
    <dbReference type="NCBI Taxonomy" id="1073253"/>
    <lineage>
        <taxon>Bacteria</taxon>
        <taxon>Bacillati</taxon>
        <taxon>Actinomycetota</taxon>
        <taxon>Actinomycetes</taxon>
        <taxon>Streptosporangiales</taxon>
        <taxon>Streptosporangiaceae</taxon>
        <taxon>Thermocatellispora</taxon>
    </lineage>
</organism>
<dbReference type="AlphaFoldDB" id="A0A840P829"/>
<evidence type="ECO:0000256" key="2">
    <source>
        <dbReference type="ARBA" id="ARBA00022679"/>
    </source>
</evidence>
<keyword evidence="5" id="KW-0067">ATP-binding</keyword>
<dbReference type="PROSITE" id="PS00584">
    <property type="entry name" value="PFKB_KINASES_2"/>
    <property type="match status" value="1"/>
</dbReference>
<evidence type="ECO:0000256" key="3">
    <source>
        <dbReference type="ARBA" id="ARBA00022741"/>
    </source>
</evidence>
<dbReference type="Pfam" id="PF00294">
    <property type="entry name" value="PfkB"/>
    <property type="match status" value="1"/>
</dbReference>
<comment type="caution">
    <text evidence="7">The sequence shown here is derived from an EMBL/GenBank/DDBJ whole genome shotgun (WGS) entry which is preliminary data.</text>
</comment>
<accession>A0A840P829</accession>
<gene>
    <name evidence="7" type="ORF">HNP84_003747</name>
</gene>
<evidence type="ECO:0000313" key="8">
    <source>
        <dbReference type="Proteomes" id="UP000578449"/>
    </source>
</evidence>
<feature type="domain" description="Carbohydrate kinase PfkB" evidence="6">
    <location>
        <begin position="33"/>
        <end position="302"/>
    </location>
</feature>
<dbReference type="Gene3D" id="3.40.1190.20">
    <property type="match status" value="1"/>
</dbReference>
<dbReference type="EMBL" id="JACHGN010000007">
    <property type="protein sequence ID" value="MBB5134021.1"/>
    <property type="molecule type" value="Genomic_DNA"/>
</dbReference>
<evidence type="ECO:0000259" key="6">
    <source>
        <dbReference type="Pfam" id="PF00294"/>
    </source>
</evidence>
<dbReference type="InterPro" id="IPR011611">
    <property type="entry name" value="PfkB_dom"/>
</dbReference>
<dbReference type="GO" id="GO:0008673">
    <property type="term" value="F:2-dehydro-3-deoxygluconokinase activity"/>
    <property type="evidence" value="ECO:0007669"/>
    <property type="project" value="UniProtKB-EC"/>
</dbReference>
<sequence length="318" mass="32894">MSTPDPRPDVRPDVTTLGETMACLHGDGPLRMGGTLALSIAGAEANVAIGLARLGHRARWAGVVGQDELGALVLRTLRAEGVDVSTVRESGDRPTGLMIQESRIADITRVHYYRAGSAGSTLSPADATAALTPAPRLLHVTGITPALGDAPRAAVEQAVRQARTAGATVVLDVNHRSRLWDTETAAKVLTGLLPYVDLLIASDDELPIVGGRRAATDAGIGEIVIKRGADGAEVWTPGADTPITRPALRVPVASTVGAGDAFVAGYLSGLLDGLPPQDRLDRAVTLGAFAVASHGDWHALPTRAELPLLALAEGATVR</sequence>
<evidence type="ECO:0000256" key="1">
    <source>
        <dbReference type="ARBA" id="ARBA00010688"/>
    </source>
</evidence>
<evidence type="ECO:0000313" key="7">
    <source>
        <dbReference type="EMBL" id="MBB5134021.1"/>
    </source>
</evidence>
<dbReference type="InterPro" id="IPR029056">
    <property type="entry name" value="Ribokinase-like"/>
</dbReference>
<dbReference type="InterPro" id="IPR050306">
    <property type="entry name" value="PfkB_Carbo_kinase"/>
</dbReference>
<dbReference type="CDD" id="cd01166">
    <property type="entry name" value="KdgK"/>
    <property type="match status" value="1"/>
</dbReference>
<keyword evidence="8" id="KW-1185">Reference proteome</keyword>
<dbReference type="SUPFAM" id="SSF53613">
    <property type="entry name" value="Ribokinase-like"/>
    <property type="match status" value="1"/>
</dbReference>
<dbReference type="EC" id="2.7.1.45" evidence="7"/>
<dbReference type="PANTHER" id="PTHR43085:SF1">
    <property type="entry name" value="PSEUDOURIDINE KINASE-RELATED"/>
    <property type="match status" value="1"/>
</dbReference>
<keyword evidence="3" id="KW-0547">Nucleotide-binding</keyword>